<evidence type="ECO:0000313" key="1">
    <source>
        <dbReference type="EMBL" id="GGP14372.1"/>
    </source>
</evidence>
<comment type="caution">
    <text evidence="1">The sequence shown here is derived from an EMBL/GenBank/DDBJ whole genome shotgun (WGS) entry which is preliminary data.</text>
</comment>
<organism evidence="1 2">
    <name type="scientific">Oceanobacillus neutriphilus</name>
    <dbReference type="NCBI Taxonomy" id="531815"/>
    <lineage>
        <taxon>Bacteria</taxon>
        <taxon>Bacillati</taxon>
        <taxon>Bacillota</taxon>
        <taxon>Bacilli</taxon>
        <taxon>Bacillales</taxon>
        <taxon>Bacillaceae</taxon>
        <taxon>Oceanobacillus</taxon>
    </lineage>
</organism>
<accession>A0ABQ2NZK8</accession>
<protein>
    <submittedName>
        <fullName evidence="1">Uncharacterized protein</fullName>
    </submittedName>
</protein>
<dbReference type="Proteomes" id="UP000641206">
    <property type="component" value="Unassembled WGS sequence"/>
</dbReference>
<dbReference type="EMBL" id="BMLW01000012">
    <property type="protein sequence ID" value="GGP14372.1"/>
    <property type="molecule type" value="Genomic_DNA"/>
</dbReference>
<sequence length="45" mass="4921">MVHMKAGMFEVIPLFKNDPASIMITLKEVNNLISGKTGNFVLSIA</sequence>
<reference evidence="2" key="1">
    <citation type="journal article" date="2019" name="Int. J. Syst. Evol. Microbiol.">
        <title>The Global Catalogue of Microorganisms (GCM) 10K type strain sequencing project: providing services to taxonomists for standard genome sequencing and annotation.</title>
        <authorList>
            <consortium name="The Broad Institute Genomics Platform"/>
            <consortium name="The Broad Institute Genome Sequencing Center for Infectious Disease"/>
            <person name="Wu L."/>
            <person name="Ma J."/>
        </authorList>
    </citation>
    <scope>NUCLEOTIDE SEQUENCE [LARGE SCALE GENOMIC DNA]</scope>
    <source>
        <strain evidence="2">CGMCC 1.7693</strain>
    </source>
</reference>
<keyword evidence="2" id="KW-1185">Reference proteome</keyword>
<proteinExistence type="predicted"/>
<evidence type="ECO:0000313" key="2">
    <source>
        <dbReference type="Proteomes" id="UP000641206"/>
    </source>
</evidence>
<gene>
    <name evidence="1" type="ORF">GCM10011346_38070</name>
</gene>
<name>A0ABQ2NZK8_9BACI</name>